<evidence type="ECO:0000313" key="3">
    <source>
        <dbReference type="Proteomes" id="UP001229421"/>
    </source>
</evidence>
<accession>A0AAD8NZZ5</accession>
<dbReference type="Proteomes" id="UP001229421">
    <property type="component" value="Unassembled WGS sequence"/>
</dbReference>
<feature type="region of interest" description="Disordered" evidence="1">
    <location>
        <begin position="137"/>
        <end position="165"/>
    </location>
</feature>
<comment type="caution">
    <text evidence="2">The sequence shown here is derived from an EMBL/GenBank/DDBJ whole genome shotgun (WGS) entry which is preliminary data.</text>
</comment>
<dbReference type="EMBL" id="JAUHHV010000004">
    <property type="protein sequence ID" value="KAK1427084.1"/>
    <property type="molecule type" value="Genomic_DNA"/>
</dbReference>
<gene>
    <name evidence="2" type="ORF">QVD17_15767</name>
</gene>
<evidence type="ECO:0000256" key="1">
    <source>
        <dbReference type="SAM" id="MobiDB-lite"/>
    </source>
</evidence>
<dbReference type="AlphaFoldDB" id="A0AAD8NZZ5"/>
<organism evidence="2 3">
    <name type="scientific">Tagetes erecta</name>
    <name type="common">African marigold</name>
    <dbReference type="NCBI Taxonomy" id="13708"/>
    <lineage>
        <taxon>Eukaryota</taxon>
        <taxon>Viridiplantae</taxon>
        <taxon>Streptophyta</taxon>
        <taxon>Embryophyta</taxon>
        <taxon>Tracheophyta</taxon>
        <taxon>Spermatophyta</taxon>
        <taxon>Magnoliopsida</taxon>
        <taxon>eudicotyledons</taxon>
        <taxon>Gunneridae</taxon>
        <taxon>Pentapetalae</taxon>
        <taxon>asterids</taxon>
        <taxon>campanulids</taxon>
        <taxon>Asterales</taxon>
        <taxon>Asteraceae</taxon>
        <taxon>Asteroideae</taxon>
        <taxon>Heliantheae alliance</taxon>
        <taxon>Tageteae</taxon>
        <taxon>Tagetes</taxon>
    </lineage>
</organism>
<protein>
    <submittedName>
        <fullName evidence="2">Uncharacterized protein</fullName>
    </submittedName>
</protein>
<keyword evidence="3" id="KW-1185">Reference proteome</keyword>
<name>A0AAD8NZZ5_TARER</name>
<reference evidence="2" key="1">
    <citation type="journal article" date="2023" name="bioRxiv">
        <title>Improved chromosome-level genome assembly for marigold (Tagetes erecta).</title>
        <authorList>
            <person name="Jiang F."/>
            <person name="Yuan L."/>
            <person name="Wang S."/>
            <person name="Wang H."/>
            <person name="Xu D."/>
            <person name="Wang A."/>
            <person name="Fan W."/>
        </authorList>
    </citation>
    <scope>NUCLEOTIDE SEQUENCE</scope>
    <source>
        <strain evidence="2">WSJ</strain>
        <tissue evidence="2">Leaf</tissue>
    </source>
</reference>
<proteinExistence type="predicted"/>
<evidence type="ECO:0000313" key="2">
    <source>
        <dbReference type="EMBL" id="KAK1427084.1"/>
    </source>
</evidence>
<sequence>MVDNSGWWWWTMVGGGGCGGQWWVVVVVVDNGGWSWWTMVGSGGGGGVVDGDGGDGQWVVREARIRKAIKEFLQVADSGSITVTAGDLLQPERIQNGIVFNVVRKGDLTPSNRSHDSEINSPSDSVAECVQLDSLEKDMDASSNSECDVVDDEDGDHKTGVGMKV</sequence>